<gene>
    <name evidence="8" type="ORF">LX81_03809</name>
</gene>
<feature type="transmembrane region" description="Helical" evidence="6">
    <location>
        <begin position="266"/>
        <end position="284"/>
    </location>
</feature>
<dbReference type="SUPFAM" id="SSF103481">
    <property type="entry name" value="Multidrug resistance efflux transporter EmrE"/>
    <property type="match status" value="2"/>
</dbReference>
<feature type="domain" description="EamA" evidence="7">
    <location>
        <begin position="153"/>
        <end position="281"/>
    </location>
</feature>
<dbReference type="PANTHER" id="PTHR22911:SF6">
    <property type="entry name" value="SOLUTE CARRIER FAMILY 35 MEMBER G1"/>
    <property type="match status" value="1"/>
</dbReference>
<evidence type="ECO:0000256" key="3">
    <source>
        <dbReference type="ARBA" id="ARBA00022692"/>
    </source>
</evidence>
<dbReference type="RefSeq" id="WP_111538822.1">
    <property type="nucleotide sequence ID" value="NZ_QKZL01000028.1"/>
</dbReference>
<feature type="transmembrane region" description="Helical" evidence="6">
    <location>
        <begin position="36"/>
        <end position="54"/>
    </location>
</feature>
<evidence type="ECO:0000256" key="5">
    <source>
        <dbReference type="ARBA" id="ARBA00023136"/>
    </source>
</evidence>
<name>A0A2W7MVI3_9RHOB</name>
<keyword evidence="9" id="KW-1185">Reference proteome</keyword>
<evidence type="ECO:0000313" key="8">
    <source>
        <dbReference type="EMBL" id="PZX11840.1"/>
    </source>
</evidence>
<feature type="domain" description="EamA" evidence="7">
    <location>
        <begin position="5"/>
        <end position="138"/>
    </location>
</feature>
<dbReference type="InterPro" id="IPR000620">
    <property type="entry name" value="EamA_dom"/>
</dbReference>
<comment type="caution">
    <text evidence="8">The sequence shown here is derived from an EMBL/GenBank/DDBJ whole genome shotgun (WGS) entry which is preliminary data.</text>
</comment>
<dbReference type="OrthoDB" id="8478503at2"/>
<evidence type="ECO:0000259" key="7">
    <source>
        <dbReference type="Pfam" id="PF00892"/>
    </source>
</evidence>
<comment type="subcellular location">
    <subcellularLocation>
        <location evidence="1">Membrane</location>
        <topology evidence="1">Multi-pass membrane protein</topology>
    </subcellularLocation>
</comment>
<evidence type="ECO:0000256" key="1">
    <source>
        <dbReference type="ARBA" id="ARBA00004141"/>
    </source>
</evidence>
<evidence type="ECO:0000256" key="4">
    <source>
        <dbReference type="ARBA" id="ARBA00022989"/>
    </source>
</evidence>
<protein>
    <submittedName>
        <fullName evidence="8">EamA domain-containing membrane protein RarD</fullName>
    </submittedName>
</protein>
<feature type="transmembrane region" description="Helical" evidence="6">
    <location>
        <begin position="240"/>
        <end position="260"/>
    </location>
</feature>
<keyword evidence="5 6" id="KW-0472">Membrane</keyword>
<dbReference type="Pfam" id="PF00892">
    <property type="entry name" value="EamA"/>
    <property type="match status" value="2"/>
</dbReference>
<dbReference type="AlphaFoldDB" id="A0A2W7MVI3"/>
<sequence>MAPLRGISLILVAFTILTFMSAFVKAASETVPTGQVVFFRAFLSLPIIAGWLWARGELRSGLYVGNLRSHVVRGVVGTVSMGLGFGSLAILPLAEAQAIRFATPVFLVVFAALILGERFRLIRLGAVAAGLAGVLVIVAPRFGTSDMSGLALLGAGMALTSAGLAALAQVIIKAMSGTERSEAIAFYFLATAAVGALFTLPFGWVWPTPYEALLLAGCGLFGAVGQMFLTASYQYADASALAPFSYISMIWATLIGFVWFGEVPDWPIYAGAALIIGSGIAIVLREHQLNRAETARRKLRAKGMM</sequence>
<feature type="transmembrane region" description="Helical" evidence="6">
    <location>
        <begin position="74"/>
        <end position="92"/>
    </location>
</feature>
<dbReference type="InterPro" id="IPR037185">
    <property type="entry name" value="EmrE-like"/>
</dbReference>
<keyword evidence="3 6" id="KW-0812">Transmembrane</keyword>
<evidence type="ECO:0000256" key="2">
    <source>
        <dbReference type="ARBA" id="ARBA00009853"/>
    </source>
</evidence>
<dbReference type="GO" id="GO:0016020">
    <property type="term" value="C:membrane"/>
    <property type="evidence" value="ECO:0007669"/>
    <property type="project" value="UniProtKB-SubCell"/>
</dbReference>
<dbReference type="EMBL" id="QKZL01000028">
    <property type="protein sequence ID" value="PZX11840.1"/>
    <property type="molecule type" value="Genomic_DNA"/>
</dbReference>
<comment type="similarity">
    <text evidence="2">Belongs to the drug/metabolite transporter (DMT) superfamily. 10 TMS drug/metabolite exporter (DME) (TC 2.A.7.3) family.</text>
</comment>
<feature type="transmembrane region" description="Helical" evidence="6">
    <location>
        <begin position="212"/>
        <end position="233"/>
    </location>
</feature>
<organism evidence="8 9">
    <name type="scientific">Palleronia aestuarii</name>
    <dbReference type="NCBI Taxonomy" id="568105"/>
    <lineage>
        <taxon>Bacteria</taxon>
        <taxon>Pseudomonadati</taxon>
        <taxon>Pseudomonadota</taxon>
        <taxon>Alphaproteobacteria</taxon>
        <taxon>Rhodobacterales</taxon>
        <taxon>Roseobacteraceae</taxon>
        <taxon>Palleronia</taxon>
    </lineage>
</organism>
<feature type="transmembrane region" description="Helical" evidence="6">
    <location>
        <begin position="149"/>
        <end position="172"/>
    </location>
</feature>
<evidence type="ECO:0000313" key="9">
    <source>
        <dbReference type="Proteomes" id="UP000248916"/>
    </source>
</evidence>
<feature type="transmembrane region" description="Helical" evidence="6">
    <location>
        <begin position="98"/>
        <end position="115"/>
    </location>
</feature>
<reference evidence="8 9" key="1">
    <citation type="submission" date="2018-06" db="EMBL/GenBank/DDBJ databases">
        <title>Genomic Encyclopedia of Archaeal and Bacterial Type Strains, Phase II (KMG-II): from individual species to whole genera.</title>
        <authorList>
            <person name="Goeker M."/>
        </authorList>
    </citation>
    <scope>NUCLEOTIDE SEQUENCE [LARGE SCALE GENOMIC DNA]</scope>
    <source>
        <strain evidence="8 9">DSM 22009</strain>
    </source>
</reference>
<proteinExistence type="inferred from homology"/>
<feature type="transmembrane region" description="Helical" evidence="6">
    <location>
        <begin position="184"/>
        <end position="206"/>
    </location>
</feature>
<feature type="transmembrane region" description="Helical" evidence="6">
    <location>
        <begin position="122"/>
        <end position="143"/>
    </location>
</feature>
<dbReference type="Proteomes" id="UP000248916">
    <property type="component" value="Unassembled WGS sequence"/>
</dbReference>
<accession>A0A2W7MVI3</accession>
<dbReference type="PANTHER" id="PTHR22911">
    <property type="entry name" value="ACYL-MALONYL CONDENSING ENZYME-RELATED"/>
    <property type="match status" value="1"/>
</dbReference>
<evidence type="ECO:0000256" key="6">
    <source>
        <dbReference type="SAM" id="Phobius"/>
    </source>
</evidence>
<keyword evidence="4 6" id="KW-1133">Transmembrane helix</keyword>